<accession>A0A0G1FX40</accession>
<dbReference type="Proteomes" id="UP000033980">
    <property type="component" value="Unassembled WGS sequence"/>
</dbReference>
<reference evidence="1 2" key="1">
    <citation type="journal article" date="2015" name="Nature">
        <title>rRNA introns, odd ribosomes, and small enigmatic genomes across a large radiation of phyla.</title>
        <authorList>
            <person name="Brown C.T."/>
            <person name="Hug L.A."/>
            <person name="Thomas B.C."/>
            <person name="Sharon I."/>
            <person name="Castelle C.J."/>
            <person name="Singh A."/>
            <person name="Wilkins M.J."/>
            <person name="Williams K.H."/>
            <person name="Banfield J.F."/>
        </authorList>
    </citation>
    <scope>NUCLEOTIDE SEQUENCE [LARGE SCALE GENOMIC DNA]</scope>
</reference>
<protein>
    <submittedName>
        <fullName evidence="1">Uncharacterized protein</fullName>
    </submittedName>
</protein>
<evidence type="ECO:0000313" key="2">
    <source>
        <dbReference type="Proteomes" id="UP000033980"/>
    </source>
</evidence>
<organism evidence="1 2">
    <name type="scientific">Candidatus Collierbacteria bacterium GW2011_GWC2_43_12</name>
    <dbReference type="NCBI Taxonomy" id="1618390"/>
    <lineage>
        <taxon>Bacteria</taxon>
        <taxon>Candidatus Collieribacteriota</taxon>
    </lineage>
</organism>
<dbReference type="AlphaFoldDB" id="A0A0G1FX40"/>
<evidence type="ECO:0000313" key="1">
    <source>
        <dbReference type="EMBL" id="KKS91338.1"/>
    </source>
</evidence>
<gene>
    <name evidence="1" type="ORF">UV68_C0072G0004</name>
</gene>
<proteinExistence type="predicted"/>
<name>A0A0G1FX40_9BACT</name>
<sequence>MNLYLVFRKDHQPLVVIDPGFDCDMTEVWVIAGCSEDNFECNTSDCRLITLAIKQILSRVEALEMLPSRVFAFNLMADIFESTLPAYLISEWKNGRNKAAQQLLSSASTPTVNL</sequence>
<dbReference type="EMBL" id="LCFK01000072">
    <property type="protein sequence ID" value="KKS91338.1"/>
    <property type="molecule type" value="Genomic_DNA"/>
</dbReference>
<comment type="caution">
    <text evidence="1">The sequence shown here is derived from an EMBL/GenBank/DDBJ whole genome shotgun (WGS) entry which is preliminary data.</text>
</comment>